<dbReference type="Proteomes" id="UP001065613">
    <property type="component" value="Chromosome"/>
</dbReference>
<name>A0A977PW22_9CYAN</name>
<reference evidence="1" key="1">
    <citation type="submission" date="2021-04" db="EMBL/GenBank/DDBJ databases">
        <title>Genome sequence of Woronichinia naegeliana from Washington state freshwater lake bloom.</title>
        <authorList>
            <person name="Dreher T.W."/>
        </authorList>
    </citation>
    <scope>NUCLEOTIDE SEQUENCE</scope>
    <source>
        <strain evidence="1">WA131</strain>
    </source>
</reference>
<sequence>MPDVIAEVLSSLFTGKAIKELFTRKMGKSLALLGRLPDQLNVLSAIFCDKLGE</sequence>
<dbReference type="KEGG" id="wna:KA717_35640"/>
<proteinExistence type="predicted"/>
<protein>
    <submittedName>
        <fullName evidence="1">Uncharacterized protein</fullName>
    </submittedName>
</protein>
<gene>
    <name evidence="1" type="ORF">KA717_35640</name>
</gene>
<dbReference type="EMBL" id="CP073041">
    <property type="protein sequence ID" value="UXE60763.1"/>
    <property type="molecule type" value="Genomic_DNA"/>
</dbReference>
<dbReference type="AlphaFoldDB" id="A0A977PW22"/>
<accession>A0A977PW22</accession>
<evidence type="ECO:0000313" key="1">
    <source>
        <dbReference type="EMBL" id="UXE60763.1"/>
    </source>
</evidence>
<organism evidence="1">
    <name type="scientific">Woronichinia naegeliana WA131</name>
    <dbReference type="NCBI Taxonomy" id="2824559"/>
    <lineage>
        <taxon>Bacteria</taxon>
        <taxon>Bacillati</taxon>
        <taxon>Cyanobacteriota</taxon>
        <taxon>Cyanophyceae</taxon>
        <taxon>Synechococcales</taxon>
        <taxon>Coelosphaeriaceae</taxon>
        <taxon>Woronichinia</taxon>
    </lineage>
</organism>